<feature type="domain" description="Membrane transport protein MMPL" evidence="11">
    <location>
        <begin position="379"/>
        <end position="534"/>
    </location>
</feature>
<dbReference type="Gene3D" id="3.30.70.3220">
    <property type="match status" value="1"/>
</dbReference>
<dbReference type="Pfam" id="PF21760">
    <property type="entry name" value="SecD_1st"/>
    <property type="match status" value="1"/>
</dbReference>
<evidence type="ECO:0000259" key="13">
    <source>
        <dbReference type="Pfam" id="PF22599"/>
    </source>
</evidence>
<dbReference type="InterPro" id="IPR005791">
    <property type="entry name" value="SecD"/>
</dbReference>
<evidence type="ECO:0000256" key="5">
    <source>
        <dbReference type="ARBA" id="ARBA00022927"/>
    </source>
</evidence>
<comment type="subcellular location">
    <subcellularLocation>
        <location evidence="9">Cell membrane</location>
        <topology evidence="9">Multi-pass membrane protein</topology>
    </subcellularLocation>
    <subcellularLocation>
        <location evidence="1">Membrane</location>
        <topology evidence="1">Multi-pass membrane protein</topology>
    </subcellularLocation>
</comment>
<feature type="compositionally biased region" description="Low complexity" evidence="10">
    <location>
        <begin position="250"/>
        <end position="261"/>
    </location>
</feature>
<comment type="similarity">
    <text evidence="9">Belongs to the SecD/SecF family. SecD subfamily.</text>
</comment>
<gene>
    <name evidence="9 14" type="primary">secD</name>
    <name evidence="14" type="ORF">JTE88_04150</name>
</gene>
<evidence type="ECO:0000256" key="10">
    <source>
        <dbReference type="SAM" id="MobiDB-lite"/>
    </source>
</evidence>
<feature type="transmembrane region" description="Helical" evidence="9">
    <location>
        <begin position="372"/>
        <end position="390"/>
    </location>
</feature>
<dbReference type="PANTHER" id="PTHR30081">
    <property type="entry name" value="PROTEIN-EXPORT MEMBRANE PROTEIN SEC"/>
    <property type="match status" value="1"/>
</dbReference>
<dbReference type="RefSeq" id="WP_204425579.1">
    <property type="nucleotide sequence ID" value="NZ_CP070228.1"/>
</dbReference>
<dbReference type="Gene3D" id="1.20.1640.10">
    <property type="entry name" value="Multidrug efflux transporter AcrB transmembrane domain"/>
    <property type="match status" value="1"/>
</dbReference>
<keyword evidence="6 9" id="KW-1133">Transmembrane helix</keyword>
<evidence type="ECO:0000259" key="12">
    <source>
        <dbReference type="Pfam" id="PF21760"/>
    </source>
</evidence>
<evidence type="ECO:0000256" key="8">
    <source>
        <dbReference type="ARBA" id="ARBA00023136"/>
    </source>
</evidence>
<protein>
    <recommendedName>
        <fullName evidence="9">Protein translocase subunit SecD</fullName>
    </recommendedName>
</protein>
<dbReference type="InterPro" id="IPR022813">
    <property type="entry name" value="SecD/SecF_arch_bac"/>
</dbReference>
<evidence type="ECO:0000256" key="9">
    <source>
        <dbReference type="HAMAP-Rule" id="MF_01463"/>
    </source>
</evidence>
<dbReference type="InterPro" id="IPR055344">
    <property type="entry name" value="SecD_SecF_C_bact"/>
</dbReference>
<keyword evidence="2 9" id="KW-0813">Transport</keyword>
<proteinExistence type="inferred from homology"/>
<dbReference type="SUPFAM" id="SSF82866">
    <property type="entry name" value="Multidrug efflux transporter AcrB transmembrane domain"/>
    <property type="match status" value="1"/>
</dbReference>
<organism evidence="14 15">
    <name type="scientific">Arcanobacterium phocisimile</name>
    <dbReference type="NCBI Taxonomy" id="1302235"/>
    <lineage>
        <taxon>Bacteria</taxon>
        <taxon>Bacillati</taxon>
        <taxon>Actinomycetota</taxon>
        <taxon>Actinomycetes</taxon>
        <taxon>Actinomycetales</taxon>
        <taxon>Actinomycetaceae</taxon>
        <taxon>Arcanobacterium</taxon>
    </lineage>
</organism>
<evidence type="ECO:0000256" key="7">
    <source>
        <dbReference type="ARBA" id="ARBA00023010"/>
    </source>
</evidence>
<evidence type="ECO:0000313" key="14">
    <source>
        <dbReference type="EMBL" id="QRV02916.1"/>
    </source>
</evidence>
<dbReference type="EMBL" id="CP070228">
    <property type="protein sequence ID" value="QRV02916.1"/>
    <property type="molecule type" value="Genomic_DNA"/>
</dbReference>
<accession>A0ABX7IIF7</accession>
<dbReference type="Pfam" id="PF03176">
    <property type="entry name" value="MMPL"/>
    <property type="match status" value="1"/>
</dbReference>
<keyword evidence="3 9" id="KW-1003">Cell membrane</keyword>
<keyword evidence="8 9" id="KW-0472">Membrane</keyword>
<name>A0ABX7IIF7_9ACTO</name>
<keyword evidence="4 9" id="KW-0812">Transmembrane</keyword>
<sequence length="618" mass="66861">MQNSRDERTKESKPIGRLITLFVMIIALFASLSFGTMTGPKNRFLPELALDLEGGTQIILTPSTTDGSEVTDEDVKQAIEIIRQRVDASGVAEAEITAQGGSNIIVALPGQPDKATLDLVRTSAVLRMRPVLSYADPNPITKEELVKQLGDKAEGLDAGTMTDEEYTASVMKLADADGDGELSDQPLTTPANASDPAWITEQTIYDSLTLQCGSKDQAIAATGDDPQKALVSCEPERGVKFILGPSELEGSTISSASSGPSVNQQGQPDGGFAVHMNFDSEGSAKFAEVTGRISTLPSPQNQFAIVLDGQTVSAPKTDNAITGGQAQITGSFKAKEAATLANQLNFGSLPLFFEVQSEEQISATLGAEQLESGLIAGLFGIIFIVLYMLWQYHALGGIAIASIFVSTGLSLFVISFLSWTMGYRLSMAGVLGIIISVGVTADSFIVYFERIRDEIRDGRTIRSSIEHGWDRARRTIIISDIVNLVAASVLFILTVGSVRGFAFTLGVTTVLDLIVVMMFTYPVMHYLGKTQYFGEGKRGSGLDAQKLEQTPIYRGRGYTRTVPAKQTRKVRASSNAGDDVELHDYEYPDARFVDQHETLAQRRARERRERKAVQEGKN</sequence>
<feature type="transmembrane region" description="Helical" evidence="9">
    <location>
        <begin position="425"/>
        <end position="448"/>
    </location>
</feature>
<feature type="transmembrane region" description="Helical" evidence="9">
    <location>
        <begin position="397"/>
        <end position="419"/>
    </location>
</feature>
<evidence type="ECO:0000256" key="3">
    <source>
        <dbReference type="ARBA" id="ARBA00022475"/>
    </source>
</evidence>
<evidence type="ECO:0000256" key="1">
    <source>
        <dbReference type="ARBA" id="ARBA00004141"/>
    </source>
</evidence>
<dbReference type="HAMAP" id="MF_01463_B">
    <property type="entry name" value="SecD_B"/>
    <property type="match status" value="1"/>
</dbReference>
<dbReference type="InterPro" id="IPR004869">
    <property type="entry name" value="MMPL_dom"/>
</dbReference>
<comment type="subunit">
    <text evidence="9">Forms a complex with SecF. Part of the essential Sec protein translocation apparatus which comprises SecA, SecYEG and auxiliary proteins SecDF. Other proteins may also be involved.</text>
</comment>
<comment type="function">
    <text evidence="9">Part of the Sec protein translocase complex. Interacts with the SecYEG preprotein conducting channel. SecDF uses the proton motive force (PMF) to complete protein translocation after the ATP-dependent function of SecA.</text>
</comment>
<keyword evidence="5 9" id="KW-0653">Protein transport</keyword>
<evidence type="ECO:0000256" key="2">
    <source>
        <dbReference type="ARBA" id="ARBA00022448"/>
    </source>
</evidence>
<keyword evidence="15" id="KW-1185">Reference proteome</keyword>
<evidence type="ECO:0000256" key="4">
    <source>
        <dbReference type="ARBA" id="ARBA00022692"/>
    </source>
</evidence>
<evidence type="ECO:0000259" key="11">
    <source>
        <dbReference type="Pfam" id="PF03176"/>
    </source>
</evidence>
<reference evidence="14 15" key="1">
    <citation type="submission" date="2021-02" db="EMBL/GenBank/DDBJ databases">
        <title>Complete Genome Sequence of Arcanobacterium phocisimile strain DSM 26142T from a harbour seal.</title>
        <authorList>
            <person name="Borowiak M."/>
            <person name="Alssahen M."/>
            <person name="Malorny B."/>
            <person name="Laemmler C."/>
            <person name="Siebert U."/>
            <person name="Ploetz M."/>
            <person name="Abdulmawjood A."/>
        </authorList>
    </citation>
    <scope>NUCLEOTIDE SEQUENCE [LARGE SCALE GENOMIC DNA]</scope>
    <source>
        <strain evidence="14 15">DSM 26142</strain>
    </source>
</reference>
<evidence type="ECO:0000256" key="6">
    <source>
        <dbReference type="ARBA" id="ARBA00022989"/>
    </source>
</evidence>
<feature type="domain" description="Protein translocase subunit SecDF P1" evidence="12">
    <location>
        <begin position="75"/>
        <end position="131"/>
    </location>
</feature>
<feature type="transmembrane region" description="Helical" evidence="9">
    <location>
        <begin position="15"/>
        <end position="34"/>
    </location>
</feature>
<dbReference type="NCBIfam" id="TIGR00916">
    <property type="entry name" value="2A0604s01"/>
    <property type="match status" value="1"/>
</dbReference>
<dbReference type="NCBIfam" id="TIGR01129">
    <property type="entry name" value="secD"/>
    <property type="match status" value="1"/>
</dbReference>
<dbReference type="Gene3D" id="3.30.1360.200">
    <property type="match status" value="1"/>
</dbReference>
<dbReference type="InterPro" id="IPR048631">
    <property type="entry name" value="SecD_1st"/>
</dbReference>
<dbReference type="Pfam" id="PF22599">
    <property type="entry name" value="SecDF_P1_head"/>
    <property type="match status" value="1"/>
</dbReference>
<feature type="region of interest" description="Disordered" evidence="10">
    <location>
        <begin position="250"/>
        <end position="271"/>
    </location>
</feature>
<feature type="transmembrane region" description="Helical" evidence="9">
    <location>
        <begin position="476"/>
        <end position="495"/>
    </location>
</feature>
<feature type="transmembrane region" description="Helical" evidence="9">
    <location>
        <begin position="501"/>
        <end position="521"/>
    </location>
</feature>
<dbReference type="Proteomes" id="UP000602653">
    <property type="component" value="Chromosome"/>
</dbReference>
<dbReference type="InterPro" id="IPR054384">
    <property type="entry name" value="SecDF_P1_head"/>
</dbReference>
<dbReference type="PANTHER" id="PTHR30081:SF1">
    <property type="entry name" value="PROTEIN TRANSLOCASE SUBUNIT SECD"/>
    <property type="match status" value="1"/>
</dbReference>
<evidence type="ECO:0000313" key="15">
    <source>
        <dbReference type="Proteomes" id="UP000602653"/>
    </source>
</evidence>
<keyword evidence="7 9" id="KW-0811">Translocation</keyword>
<feature type="domain" description="SecDF P1 head subdomain" evidence="13">
    <location>
        <begin position="240"/>
        <end position="350"/>
    </location>
</feature>